<dbReference type="PROSITE" id="PS50005">
    <property type="entry name" value="TPR"/>
    <property type="match status" value="3"/>
</dbReference>
<dbReference type="AlphaFoldDB" id="A0A5N5IV44"/>
<proteinExistence type="predicted"/>
<evidence type="ECO:0000256" key="2">
    <source>
        <dbReference type="SAM" id="Phobius"/>
    </source>
</evidence>
<evidence type="ECO:0000259" key="4">
    <source>
        <dbReference type="Pfam" id="PF06580"/>
    </source>
</evidence>
<feature type="domain" description="Signal transduction histidine kinase internal region" evidence="4">
    <location>
        <begin position="558"/>
        <end position="631"/>
    </location>
</feature>
<feature type="repeat" description="TPR" evidence="1">
    <location>
        <begin position="159"/>
        <end position="192"/>
    </location>
</feature>
<dbReference type="EMBL" id="VNIK02000001">
    <property type="protein sequence ID" value="KAB5492134.1"/>
    <property type="molecule type" value="Genomic_DNA"/>
</dbReference>
<evidence type="ECO:0000259" key="3">
    <source>
        <dbReference type="Pfam" id="PF02518"/>
    </source>
</evidence>
<dbReference type="InterPro" id="IPR003594">
    <property type="entry name" value="HATPase_dom"/>
</dbReference>
<dbReference type="Gene3D" id="3.30.565.10">
    <property type="entry name" value="Histidine kinase-like ATPase, C-terminal domain"/>
    <property type="match status" value="1"/>
</dbReference>
<dbReference type="Proteomes" id="UP000319204">
    <property type="component" value="Unassembled WGS sequence"/>
</dbReference>
<reference evidence="5" key="1">
    <citation type="submission" date="2019-10" db="EMBL/GenBank/DDBJ databases">
        <title>Muricauda hadale sp. nov., a piezophilic bacterium isolated from hadopelagic water of the Mariana Trench.</title>
        <authorList>
            <person name="Wei Y."/>
        </authorList>
    </citation>
    <scope>NUCLEOTIDE SEQUENCE [LARGE SCALE GENOMIC DNA]</scope>
    <source>
        <strain evidence="5">MT-229</strain>
    </source>
</reference>
<dbReference type="GO" id="GO:0016020">
    <property type="term" value="C:membrane"/>
    <property type="evidence" value="ECO:0007669"/>
    <property type="project" value="InterPro"/>
</dbReference>
<evidence type="ECO:0000256" key="1">
    <source>
        <dbReference type="PROSITE-ProRule" id="PRU00339"/>
    </source>
</evidence>
<dbReference type="Pfam" id="PF02518">
    <property type="entry name" value="HATPase_c"/>
    <property type="match status" value="1"/>
</dbReference>
<accession>A0A5N5IV44</accession>
<keyword evidence="1" id="KW-0802">TPR repeat</keyword>
<keyword evidence="6" id="KW-1185">Reference proteome</keyword>
<dbReference type="InterPro" id="IPR036890">
    <property type="entry name" value="HATPase_C_sf"/>
</dbReference>
<dbReference type="SUPFAM" id="SSF48452">
    <property type="entry name" value="TPR-like"/>
    <property type="match status" value="2"/>
</dbReference>
<sequence length="764" mass="87391">MILKEQTFSRHKASLAKVCSSNPIKKVFLNRVLLHSLRYCHWFLVLFVLFFQGNVQAQTKKIDSLKTALEKHTESDSTQVMLLYYLAFEHFRTDLGISNDYLQKAEVLSDSLDFNAGKARVLYLKGILENTRSEYGKSLDYFQQSLDYYKSINHKAGIASIYTAFGITHYDLSQYDEAIEAYKKASEIYAALKDTTELVTCLINSGNAYSESGNFNDAISNYKHALKLSEDSRDEDGVSYVYTNLGVVYKKQGNYPLAIDYLNKALDFDKKTGDMLGMAIKLHDLGEVYNSLKDNEKSLRYHQQSLAYSTKIGNKRLMAMNEASIGNIFKDEKAYSKALENYQRSLETSRQIENVRHTAICYNNIAEVNLLLDEPVQARTNFMEARDICLNTGNRDILPTSLLGIAETYVFEKKYREALAFVNEGKQMAEELELLENQKKAAGLLTIIYENTHLYKKALESHQQFKALNDSLFNKENIEKITQIEYEYKYKQALDSANIRELKLTKTVLATSQDLDRSNQNLLWAIIGILLVSIFLGSMIFYQKFNTIKVKNQSIITEQKLLRSQMNPHFVFNSLSVLQGMILNKEEKKSVDYLAKFSRLLRITLENSRDKMVLLSQELAAVENYMALQNLENDAYEFSITIDEGIDGSLFKIPPMLIQPFIENAIEHAFAKQTTDRKIEMHLKYLNEELVCIIKDNGIGIDSQKEKNGNGKKSLATQITSERLKILSTYFKMKGSVAIEDRAKYNKKGTVVTLVLPHEKLETA</sequence>
<protein>
    <submittedName>
        <fullName evidence="5">Tetratricopeptide repeat protein</fullName>
    </submittedName>
</protein>
<dbReference type="PANTHER" id="PTHR10098:SF108">
    <property type="entry name" value="TETRATRICOPEPTIDE REPEAT PROTEIN 28"/>
    <property type="match status" value="1"/>
</dbReference>
<dbReference type="Pfam" id="PF13424">
    <property type="entry name" value="TPR_12"/>
    <property type="match status" value="3"/>
</dbReference>
<dbReference type="Gene3D" id="1.25.40.10">
    <property type="entry name" value="Tetratricopeptide repeat domain"/>
    <property type="match status" value="3"/>
</dbReference>
<keyword evidence="2" id="KW-1133">Transmembrane helix</keyword>
<dbReference type="GO" id="GO:0000155">
    <property type="term" value="F:phosphorelay sensor kinase activity"/>
    <property type="evidence" value="ECO:0007669"/>
    <property type="project" value="InterPro"/>
</dbReference>
<organism evidence="5 6">
    <name type="scientific">Flagellimonas hadalis</name>
    <dbReference type="NCBI Taxonomy" id="2597517"/>
    <lineage>
        <taxon>Bacteria</taxon>
        <taxon>Pseudomonadati</taxon>
        <taxon>Bacteroidota</taxon>
        <taxon>Flavobacteriia</taxon>
        <taxon>Flavobacteriales</taxon>
        <taxon>Flavobacteriaceae</taxon>
        <taxon>Flagellimonas</taxon>
    </lineage>
</organism>
<dbReference type="OrthoDB" id="6190788at2"/>
<dbReference type="InterPro" id="IPR011990">
    <property type="entry name" value="TPR-like_helical_dom_sf"/>
</dbReference>
<feature type="repeat" description="TPR" evidence="1">
    <location>
        <begin position="199"/>
        <end position="232"/>
    </location>
</feature>
<feature type="transmembrane region" description="Helical" evidence="2">
    <location>
        <begin position="522"/>
        <end position="542"/>
    </location>
</feature>
<gene>
    <name evidence="5" type="ORF">FOT42_004070</name>
</gene>
<evidence type="ECO:0000313" key="5">
    <source>
        <dbReference type="EMBL" id="KAB5492134.1"/>
    </source>
</evidence>
<comment type="caution">
    <text evidence="5">The sequence shown here is derived from an EMBL/GenBank/DDBJ whole genome shotgun (WGS) entry which is preliminary data.</text>
</comment>
<dbReference type="SMART" id="SM00028">
    <property type="entry name" value="TPR"/>
    <property type="match status" value="8"/>
</dbReference>
<dbReference type="Pfam" id="PF06580">
    <property type="entry name" value="His_kinase"/>
    <property type="match status" value="1"/>
</dbReference>
<feature type="repeat" description="TPR" evidence="1">
    <location>
        <begin position="239"/>
        <end position="272"/>
    </location>
</feature>
<dbReference type="PROSITE" id="PS50293">
    <property type="entry name" value="TPR_REGION"/>
    <property type="match status" value="1"/>
</dbReference>
<keyword evidence="2" id="KW-0812">Transmembrane</keyword>
<evidence type="ECO:0000313" key="6">
    <source>
        <dbReference type="Proteomes" id="UP000319204"/>
    </source>
</evidence>
<dbReference type="InterPro" id="IPR019734">
    <property type="entry name" value="TPR_rpt"/>
</dbReference>
<dbReference type="SUPFAM" id="SSF55874">
    <property type="entry name" value="ATPase domain of HSP90 chaperone/DNA topoisomerase II/histidine kinase"/>
    <property type="match status" value="1"/>
</dbReference>
<dbReference type="PANTHER" id="PTHR10098">
    <property type="entry name" value="RAPSYN-RELATED"/>
    <property type="match status" value="1"/>
</dbReference>
<name>A0A5N5IV44_9FLAO</name>
<feature type="domain" description="Histidine kinase/HSP90-like ATPase" evidence="3">
    <location>
        <begin position="657"/>
        <end position="759"/>
    </location>
</feature>
<dbReference type="InterPro" id="IPR010559">
    <property type="entry name" value="Sig_transdc_His_kin_internal"/>
</dbReference>
<keyword evidence="2" id="KW-0472">Membrane</keyword>